<sequence>MKAGIFFTGSGPILLLTSYDSLTNEHLVDKLSAKGIKKFIAFEVPVDSLQQKYGKHYNVIMHDLHQQDDLRVLDYDGHHVFGHFNLKELGQPVYFEP</sequence>
<reference evidence="1" key="1">
    <citation type="submission" date="2020-07" db="EMBL/GenBank/DDBJ databases">
        <title>Huge and variable diversity of episymbiotic CPR bacteria and DPANN archaea in groundwater ecosystems.</title>
        <authorList>
            <person name="He C.Y."/>
            <person name="Keren R."/>
            <person name="Whittaker M."/>
            <person name="Farag I.F."/>
            <person name="Doudna J."/>
            <person name="Cate J.H.D."/>
            <person name="Banfield J.F."/>
        </authorList>
    </citation>
    <scope>NUCLEOTIDE SEQUENCE</scope>
    <source>
        <strain evidence="1">NC_groundwater_1664_Pr3_B-0.1um_52_9</strain>
    </source>
</reference>
<dbReference type="Proteomes" id="UP000807825">
    <property type="component" value="Unassembled WGS sequence"/>
</dbReference>
<proteinExistence type="predicted"/>
<dbReference type="AlphaFoldDB" id="A0A9D6V5M3"/>
<gene>
    <name evidence="1" type="ORF">HY912_20965</name>
</gene>
<comment type="caution">
    <text evidence="1">The sequence shown here is derived from an EMBL/GenBank/DDBJ whole genome shotgun (WGS) entry which is preliminary data.</text>
</comment>
<name>A0A9D6V5M3_9BACT</name>
<accession>A0A9D6V5M3</accession>
<evidence type="ECO:0000313" key="2">
    <source>
        <dbReference type="Proteomes" id="UP000807825"/>
    </source>
</evidence>
<dbReference type="EMBL" id="JACRDE010000547">
    <property type="protein sequence ID" value="MBI5251972.1"/>
    <property type="molecule type" value="Genomic_DNA"/>
</dbReference>
<evidence type="ECO:0008006" key="3">
    <source>
        <dbReference type="Google" id="ProtNLM"/>
    </source>
</evidence>
<organism evidence="1 2">
    <name type="scientific">Desulfomonile tiedjei</name>
    <dbReference type="NCBI Taxonomy" id="2358"/>
    <lineage>
        <taxon>Bacteria</taxon>
        <taxon>Pseudomonadati</taxon>
        <taxon>Thermodesulfobacteriota</taxon>
        <taxon>Desulfomonilia</taxon>
        <taxon>Desulfomonilales</taxon>
        <taxon>Desulfomonilaceae</taxon>
        <taxon>Desulfomonile</taxon>
    </lineage>
</organism>
<evidence type="ECO:0000313" key="1">
    <source>
        <dbReference type="EMBL" id="MBI5251972.1"/>
    </source>
</evidence>
<protein>
    <recommendedName>
        <fullName evidence="3">Cytosolic protein</fullName>
    </recommendedName>
</protein>